<organism evidence="1 2">
    <name type="scientific">Digitaria exilis</name>
    <dbReference type="NCBI Taxonomy" id="1010633"/>
    <lineage>
        <taxon>Eukaryota</taxon>
        <taxon>Viridiplantae</taxon>
        <taxon>Streptophyta</taxon>
        <taxon>Embryophyta</taxon>
        <taxon>Tracheophyta</taxon>
        <taxon>Spermatophyta</taxon>
        <taxon>Magnoliopsida</taxon>
        <taxon>Liliopsida</taxon>
        <taxon>Poales</taxon>
        <taxon>Poaceae</taxon>
        <taxon>PACMAD clade</taxon>
        <taxon>Panicoideae</taxon>
        <taxon>Panicodae</taxon>
        <taxon>Paniceae</taxon>
        <taxon>Anthephorinae</taxon>
        <taxon>Digitaria</taxon>
    </lineage>
</organism>
<dbReference type="AlphaFoldDB" id="A0A835FLU9"/>
<keyword evidence="2" id="KW-1185">Reference proteome</keyword>
<sequence length="81" mass="9510">MDWWLQLREGQNRFRQKGMDTALMLTTWCLWKERNGRTFGTRPANDVYQMIDIIVKEGQLWVLAGAKWLAALGWPETVRGV</sequence>
<accession>A0A835FLU9</accession>
<evidence type="ECO:0000313" key="2">
    <source>
        <dbReference type="Proteomes" id="UP000636709"/>
    </source>
</evidence>
<evidence type="ECO:0000313" key="1">
    <source>
        <dbReference type="EMBL" id="KAF8765641.1"/>
    </source>
</evidence>
<reference evidence="1" key="1">
    <citation type="submission" date="2020-07" db="EMBL/GenBank/DDBJ databases">
        <title>Genome sequence and genetic diversity analysis of an under-domesticated orphan crop, white fonio (Digitaria exilis).</title>
        <authorList>
            <person name="Bennetzen J.L."/>
            <person name="Chen S."/>
            <person name="Ma X."/>
            <person name="Wang X."/>
            <person name="Yssel A.E.J."/>
            <person name="Chaluvadi S.R."/>
            <person name="Johnson M."/>
            <person name="Gangashetty P."/>
            <person name="Hamidou F."/>
            <person name="Sanogo M.D."/>
            <person name="Zwaenepoel A."/>
            <person name="Wallace J."/>
            <person name="Van De Peer Y."/>
            <person name="Van Deynze A."/>
        </authorList>
    </citation>
    <scope>NUCLEOTIDE SEQUENCE</scope>
    <source>
        <tissue evidence="1">Leaves</tissue>
    </source>
</reference>
<proteinExistence type="predicted"/>
<dbReference type="Proteomes" id="UP000636709">
    <property type="component" value="Unassembled WGS sequence"/>
</dbReference>
<dbReference type="EMBL" id="JACEFO010000544">
    <property type="protein sequence ID" value="KAF8765641.1"/>
    <property type="molecule type" value="Genomic_DNA"/>
</dbReference>
<gene>
    <name evidence="1" type="ORF">HU200_008134</name>
</gene>
<dbReference type="OrthoDB" id="1748554at2759"/>
<protein>
    <submittedName>
        <fullName evidence="1">Uncharacterized protein</fullName>
    </submittedName>
</protein>
<comment type="caution">
    <text evidence="1">The sequence shown here is derived from an EMBL/GenBank/DDBJ whole genome shotgun (WGS) entry which is preliminary data.</text>
</comment>
<name>A0A835FLU9_9POAL</name>